<keyword evidence="1" id="KW-0805">Transcription regulation</keyword>
<proteinExistence type="predicted"/>
<dbReference type="InterPro" id="IPR020449">
    <property type="entry name" value="Tscrpt_reg_AraC-type_HTH"/>
</dbReference>
<reference evidence="5 6" key="1">
    <citation type="submission" date="2019-05" db="EMBL/GenBank/DDBJ databases">
        <title>We sequenced the genome of Paenibacillus hemerocallicola KCTC 33185 for further insight into its adaptation and study the phylogeny of Paenibacillus.</title>
        <authorList>
            <person name="Narsing Rao M.P."/>
        </authorList>
    </citation>
    <scope>NUCLEOTIDE SEQUENCE [LARGE SCALE GENOMIC DNA]</scope>
    <source>
        <strain evidence="5 6">KCTC 33185</strain>
    </source>
</reference>
<dbReference type="PRINTS" id="PR00032">
    <property type="entry name" value="HTHARAC"/>
</dbReference>
<dbReference type="InterPro" id="IPR018062">
    <property type="entry name" value="HTH_AraC-typ_CS"/>
</dbReference>
<dbReference type="SUPFAM" id="SSF51215">
    <property type="entry name" value="Regulatory protein AraC"/>
    <property type="match status" value="1"/>
</dbReference>
<gene>
    <name evidence="5" type="ORF">FE784_11175</name>
</gene>
<dbReference type="PROSITE" id="PS00041">
    <property type="entry name" value="HTH_ARAC_FAMILY_1"/>
    <property type="match status" value="1"/>
</dbReference>
<dbReference type="Pfam" id="PF12833">
    <property type="entry name" value="HTH_18"/>
    <property type="match status" value="1"/>
</dbReference>
<dbReference type="Gene3D" id="1.10.10.60">
    <property type="entry name" value="Homeodomain-like"/>
    <property type="match status" value="2"/>
</dbReference>
<keyword evidence="3" id="KW-0804">Transcription</keyword>
<keyword evidence="6" id="KW-1185">Reference proteome</keyword>
<organism evidence="5 6">
    <name type="scientific">Paenibacillus hemerocallicola</name>
    <dbReference type="NCBI Taxonomy" id="1172614"/>
    <lineage>
        <taxon>Bacteria</taxon>
        <taxon>Bacillati</taxon>
        <taxon>Bacillota</taxon>
        <taxon>Bacilli</taxon>
        <taxon>Bacillales</taxon>
        <taxon>Paenibacillaceae</taxon>
        <taxon>Paenibacillus</taxon>
    </lineage>
</organism>
<accession>A0A5C4TAY9</accession>
<dbReference type="SMART" id="SM00342">
    <property type="entry name" value="HTH_ARAC"/>
    <property type="match status" value="1"/>
</dbReference>
<dbReference type="InterPro" id="IPR014710">
    <property type="entry name" value="RmlC-like_jellyroll"/>
</dbReference>
<dbReference type="PANTHER" id="PTHR43280:SF2">
    <property type="entry name" value="HTH-TYPE TRANSCRIPTIONAL REGULATOR EXSA"/>
    <property type="match status" value="1"/>
</dbReference>
<dbReference type="PANTHER" id="PTHR43280">
    <property type="entry name" value="ARAC-FAMILY TRANSCRIPTIONAL REGULATOR"/>
    <property type="match status" value="1"/>
</dbReference>
<keyword evidence="2" id="KW-0238">DNA-binding</keyword>
<evidence type="ECO:0000313" key="6">
    <source>
        <dbReference type="Proteomes" id="UP000307943"/>
    </source>
</evidence>
<feature type="domain" description="HTH araC/xylS-type" evidence="4">
    <location>
        <begin position="206"/>
        <end position="304"/>
    </location>
</feature>
<dbReference type="Proteomes" id="UP000307943">
    <property type="component" value="Unassembled WGS sequence"/>
</dbReference>
<sequence>MKKKDNVSTQKGRHPAMRFPRYEIREDIQIRKLISCYYFELSKNYKYAGEKHDFWEIYYVDKGEIEIDTDFGHFNLKQGDLLFHEPNEFHSPKSNGKVSPNVFVVTFECDSEPMSFFIRNKLFRLGEKEKLVLAHLMDEGWNAFGPSPAGSGRILFPRAGAPFGSEQLFKVHLETLLIHLIRSGHEEQKTTPAPVPRDNQESGAADKIIKYMIERLGDNLTLDDLCDHFAIGRTQISIMFKKRVGCGVIEYMNQLKIDRAKTHIREDVYNLTEISELLGYSSVHYFSRHFKKATNMTPSEYAKTLSRGFKRITK</sequence>
<evidence type="ECO:0000256" key="3">
    <source>
        <dbReference type="ARBA" id="ARBA00023163"/>
    </source>
</evidence>
<dbReference type="SUPFAM" id="SSF46689">
    <property type="entry name" value="Homeodomain-like"/>
    <property type="match status" value="1"/>
</dbReference>
<dbReference type="InterPro" id="IPR018060">
    <property type="entry name" value="HTH_AraC"/>
</dbReference>
<dbReference type="InterPro" id="IPR037923">
    <property type="entry name" value="HTH-like"/>
</dbReference>
<dbReference type="InterPro" id="IPR009057">
    <property type="entry name" value="Homeodomain-like_sf"/>
</dbReference>
<dbReference type="OrthoDB" id="9811996at2"/>
<dbReference type="GO" id="GO:0003700">
    <property type="term" value="F:DNA-binding transcription factor activity"/>
    <property type="evidence" value="ECO:0007669"/>
    <property type="project" value="InterPro"/>
</dbReference>
<evidence type="ECO:0000313" key="5">
    <source>
        <dbReference type="EMBL" id="TNJ66228.1"/>
    </source>
</evidence>
<dbReference type="Pfam" id="PF02311">
    <property type="entry name" value="AraC_binding"/>
    <property type="match status" value="1"/>
</dbReference>
<dbReference type="PROSITE" id="PS01124">
    <property type="entry name" value="HTH_ARAC_FAMILY_2"/>
    <property type="match status" value="1"/>
</dbReference>
<dbReference type="InterPro" id="IPR003313">
    <property type="entry name" value="AraC-bd"/>
</dbReference>
<evidence type="ECO:0000256" key="2">
    <source>
        <dbReference type="ARBA" id="ARBA00023125"/>
    </source>
</evidence>
<dbReference type="AlphaFoldDB" id="A0A5C4TAY9"/>
<dbReference type="EMBL" id="VDCQ01000012">
    <property type="protein sequence ID" value="TNJ66228.1"/>
    <property type="molecule type" value="Genomic_DNA"/>
</dbReference>
<evidence type="ECO:0000256" key="1">
    <source>
        <dbReference type="ARBA" id="ARBA00023015"/>
    </source>
</evidence>
<dbReference type="Gene3D" id="2.60.120.10">
    <property type="entry name" value="Jelly Rolls"/>
    <property type="match status" value="1"/>
</dbReference>
<name>A0A5C4TAY9_9BACL</name>
<evidence type="ECO:0000259" key="4">
    <source>
        <dbReference type="PROSITE" id="PS01124"/>
    </source>
</evidence>
<comment type="caution">
    <text evidence="5">The sequence shown here is derived from an EMBL/GenBank/DDBJ whole genome shotgun (WGS) entry which is preliminary data.</text>
</comment>
<dbReference type="GO" id="GO:0043565">
    <property type="term" value="F:sequence-specific DNA binding"/>
    <property type="evidence" value="ECO:0007669"/>
    <property type="project" value="InterPro"/>
</dbReference>
<protein>
    <submittedName>
        <fullName evidence="5">AraC family transcriptional regulator</fullName>
    </submittedName>
</protein>